<evidence type="ECO:0000256" key="4">
    <source>
        <dbReference type="ARBA" id="ARBA00023163"/>
    </source>
</evidence>
<feature type="domain" description="RNA polymerase sigma factor 70 region 4 type 2" evidence="6">
    <location>
        <begin position="111"/>
        <end position="162"/>
    </location>
</feature>
<evidence type="ECO:0000256" key="1">
    <source>
        <dbReference type="ARBA" id="ARBA00010641"/>
    </source>
</evidence>
<dbReference type="RefSeq" id="WP_148591662.1">
    <property type="nucleotide sequence ID" value="NZ_CP042997.1"/>
</dbReference>
<evidence type="ECO:0000259" key="5">
    <source>
        <dbReference type="Pfam" id="PF04542"/>
    </source>
</evidence>
<dbReference type="PANTHER" id="PTHR43133:SF62">
    <property type="entry name" value="RNA POLYMERASE SIGMA FACTOR SIGZ"/>
    <property type="match status" value="1"/>
</dbReference>
<gene>
    <name evidence="7" type="primary">sigE_16</name>
    <name evidence="7" type="ORF">OJF2_09340</name>
</gene>
<evidence type="ECO:0000313" key="7">
    <source>
        <dbReference type="EMBL" id="QEH32463.1"/>
    </source>
</evidence>
<name>A0A5B9VVT7_9BACT</name>
<dbReference type="InterPro" id="IPR013249">
    <property type="entry name" value="RNA_pol_sigma70_r4_t2"/>
</dbReference>
<reference evidence="7 8" key="1">
    <citation type="submission" date="2019-08" db="EMBL/GenBank/DDBJ databases">
        <title>Deep-cultivation of Planctomycetes and their phenomic and genomic characterization uncovers novel biology.</title>
        <authorList>
            <person name="Wiegand S."/>
            <person name="Jogler M."/>
            <person name="Boedeker C."/>
            <person name="Pinto D."/>
            <person name="Vollmers J."/>
            <person name="Rivas-Marin E."/>
            <person name="Kohn T."/>
            <person name="Peeters S.H."/>
            <person name="Heuer A."/>
            <person name="Rast P."/>
            <person name="Oberbeckmann S."/>
            <person name="Bunk B."/>
            <person name="Jeske O."/>
            <person name="Meyerdierks A."/>
            <person name="Storesund J.E."/>
            <person name="Kallscheuer N."/>
            <person name="Luecker S."/>
            <person name="Lage O.M."/>
            <person name="Pohl T."/>
            <person name="Merkel B.J."/>
            <person name="Hornburger P."/>
            <person name="Mueller R.-W."/>
            <person name="Bruemmer F."/>
            <person name="Labrenz M."/>
            <person name="Spormann A.M."/>
            <person name="Op den Camp H."/>
            <person name="Overmann J."/>
            <person name="Amann R."/>
            <person name="Jetten M.S.M."/>
            <person name="Mascher T."/>
            <person name="Medema M.H."/>
            <person name="Devos D.P."/>
            <person name="Kaster A.-K."/>
            <person name="Ovreas L."/>
            <person name="Rohde M."/>
            <person name="Galperin M.Y."/>
            <person name="Jogler C."/>
        </authorList>
    </citation>
    <scope>NUCLEOTIDE SEQUENCE [LARGE SCALE GENOMIC DNA]</scope>
    <source>
        <strain evidence="7 8">OJF2</strain>
    </source>
</reference>
<dbReference type="Pfam" id="PF08281">
    <property type="entry name" value="Sigma70_r4_2"/>
    <property type="match status" value="1"/>
</dbReference>
<dbReference type="InterPro" id="IPR013324">
    <property type="entry name" value="RNA_pol_sigma_r3/r4-like"/>
</dbReference>
<dbReference type="InterPro" id="IPR039425">
    <property type="entry name" value="RNA_pol_sigma-70-like"/>
</dbReference>
<evidence type="ECO:0000256" key="2">
    <source>
        <dbReference type="ARBA" id="ARBA00023015"/>
    </source>
</evidence>
<sequence length="167" mass="18343">MPSDRDAFLGLVDEHGAVVLAFLRRLCGRGDDAEDLFQEVAVRVWRNLASRPGLRNPRAWVMTIAYRVFLDHRAGRPRMASLEDDEGLLASRAGPDPDPAVLTETRERCAIVRDAMLGLSPPVREVFALHYTAGLSLREVAGVLGISVGTVKSRLGAGLEQLRRELS</sequence>
<keyword evidence="2" id="KW-0805">Transcription regulation</keyword>
<comment type="similarity">
    <text evidence="1">Belongs to the sigma-70 factor family. ECF subfamily.</text>
</comment>
<dbReference type="InterPro" id="IPR014284">
    <property type="entry name" value="RNA_pol_sigma-70_dom"/>
</dbReference>
<dbReference type="Proteomes" id="UP000324233">
    <property type="component" value="Chromosome"/>
</dbReference>
<dbReference type="AlphaFoldDB" id="A0A5B9VVT7"/>
<dbReference type="Gene3D" id="1.10.10.10">
    <property type="entry name" value="Winged helix-like DNA-binding domain superfamily/Winged helix DNA-binding domain"/>
    <property type="match status" value="1"/>
</dbReference>
<dbReference type="InterPro" id="IPR013325">
    <property type="entry name" value="RNA_pol_sigma_r2"/>
</dbReference>
<dbReference type="GO" id="GO:0006352">
    <property type="term" value="P:DNA-templated transcription initiation"/>
    <property type="evidence" value="ECO:0007669"/>
    <property type="project" value="InterPro"/>
</dbReference>
<dbReference type="EMBL" id="CP042997">
    <property type="protein sequence ID" value="QEH32463.1"/>
    <property type="molecule type" value="Genomic_DNA"/>
</dbReference>
<dbReference type="NCBIfam" id="TIGR02937">
    <property type="entry name" value="sigma70-ECF"/>
    <property type="match status" value="1"/>
</dbReference>
<dbReference type="Pfam" id="PF04542">
    <property type="entry name" value="Sigma70_r2"/>
    <property type="match status" value="1"/>
</dbReference>
<evidence type="ECO:0000256" key="3">
    <source>
        <dbReference type="ARBA" id="ARBA00023082"/>
    </source>
</evidence>
<dbReference type="InterPro" id="IPR036388">
    <property type="entry name" value="WH-like_DNA-bd_sf"/>
</dbReference>
<proteinExistence type="inferred from homology"/>
<feature type="domain" description="RNA polymerase sigma-70 region 2" evidence="5">
    <location>
        <begin position="11"/>
        <end position="74"/>
    </location>
</feature>
<evidence type="ECO:0000313" key="8">
    <source>
        <dbReference type="Proteomes" id="UP000324233"/>
    </source>
</evidence>
<keyword evidence="8" id="KW-1185">Reference proteome</keyword>
<dbReference type="SUPFAM" id="SSF88946">
    <property type="entry name" value="Sigma2 domain of RNA polymerase sigma factors"/>
    <property type="match status" value="1"/>
</dbReference>
<dbReference type="Gene3D" id="1.10.1740.10">
    <property type="match status" value="1"/>
</dbReference>
<dbReference type="InterPro" id="IPR007627">
    <property type="entry name" value="RNA_pol_sigma70_r2"/>
</dbReference>
<keyword evidence="4" id="KW-0804">Transcription</keyword>
<dbReference type="CDD" id="cd06171">
    <property type="entry name" value="Sigma70_r4"/>
    <property type="match status" value="1"/>
</dbReference>
<keyword evidence="3" id="KW-0731">Sigma factor</keyword>
<dbReference type="SUPFAM" id="SSF88659">
    <property type="entry name" value="Sigma3 and sigma4 domains of RNA polymerase sigma factors"/>
    <property type="match status" value="1"/>
</dbReference>
<dbReference type="GO" id="GO:0016987">
    <property type="term" value="F:sigma factor activity"/>
    <property type="evidence" value="ECO:0007669"/>
    <property type="project" value="UniProtKB-KW"/>
</dbReference>
<dbReference type="PANTHER" id="PTHR43133">
    <property type="entry name" value="RNA POLYMERASE ECF-TYPE SIGMA FACTO"/>
    <property type="match status" value="1"/>
</dbReference>
<evidence type="ECO:0000259" key="6">
    <source>
        <dbReference type="Pfam" id="PF08281"/>
    </source>
</evidence>
<dbReference type="KEGG" id="agv:OJF2_09340"/>
<protein>
    <submittedName>
        <fullName evidence="7">ECF RNA polymerase sigma factor SigE</fullName>
    </submittedName>
</protein>
<organism evidence="7 8">
    <name type="scientific">Aquisphaera giovannonii</name>
    <dbReference type="NCBI Taxonomy" id="406548"/>
    <lineage>
        <taxon>Bacteria</taxon>
        <taxon>Pseudomonadati</taxon>
        <taxon>Planctomycetota</taxon>
        <taxon>Planctomycetia</taxon>
        <taxon>Isosphaerales</taxon>
        <taxon>Isosphaeraceae</taxon>
        <taxon>Aquisphaera</taxon>
    </lineage>
</organism>
<dbReference type="OrthoDB" id="9785675at2"/>
<accession>A0A5B9VVT7</accession>
<dbReference type="GO" id="GO:0003677">
    <property type="term" value="F:DNA binding"/>
    <property type="evidence" value="ECO:0007669"/>
    <property type="project" value="InterPro"/>
</dbReference>